<protein>
    <recommendedName>
        <fullName evidence="17">Ethanolamine kinase</fullName>
        <ecNumber evidence="16">2.7.1.32</ecNumber>
        <ecNumber evidence="13">2.7.1.82</ecNumber>
    </recommendedName>
</protein>
<dbReference type="EC" id="2.7.1.32" evidence="16"/>
<keyword evidence="9" id="KW-0594">Phospholipid biosynthesis</keyword>
<dbReference type="STRING" id="30522.A0A4W2CCQ3"/>
<dbReference type="Gene3D" id="3.30.200.20">
    <property type="entry name" value="Phosphorylase Kinase, domain 1"/>
    <property type="match status" value="1"/>
</dbReference>
<dbReference type="GO" id="GO:0005737">
    <property type="term" value="C:cytoplasm"/>
    <property type="evidence" value="ECO:0007669"/>
    <property type="project" value="TreeGrafter"/>
</dbReference>
<evidence type="ECO:0000256" key="10">
    <source>
        <dbReference type="ARBA" id="ARBA00023264"/>
    </source>
</evidence>
<comment type="catalytic activity">
    <reaction evidence="15">
        <text>choline + ATP = phosphocholine + ADP + H(+)</text>
        <dbReference type="Rhea" id="RHEA:12837"/>
        <dbReference type="ChEBI" id="CHEBI:15354"/>
        <dbReference type="ChEBI" id="CHEBI:15378"/>
        <dbReference type="ChEBI" id="CHEBI:30616"/>
        <dbReference type="ChEBI" id="CHEBI:295975"/>
        <dbReference type="ChEBI" id="CHEBI:456216"/>
        <dbReference type="EC" id="2.7.1.32"/>
    </reaction>
    <physiologicalReaction direction="left-to-right" evidence="15">
        <dbReference type="Rhea" id="RHEA:12838"/>
    </physiologicalReaction>
</comment>
<feature type="region of interest" description="Disordered" evidence="18">
    <location>
        <begin position="410"/>
        <end position="464"/>
    </location>
</feature>
<dbReference type="CDD" id="cd05156">
    <property type="entry name" value="ChoK_euk"/>
    <property type="match status" value="1"/>
</dbReference>
<keyword evidence="6" id="KW-0067">ATP-binding</keyword>
<evidence type="ECO:0000256" key="17">
    <source>
        <dbReference type="ARBA" id="ARBA00081737"/>
    </source>
</evidence>
<keyword evidence="20" id="KW-1185">Reference proteome</keyword>
<dbReference type="Ensembl" id="ENSBIXT00000008517.1">
    <property type="protein sequence ID" value="ENSBIXP00000004114.1"/>
    <property type="gene ID" value="ENSBIXG00000010474.1"/>
</dbReference>
<comment type="pathway">
    <text evidence="11">Phospholipid metabolism; phosphatidylethanolamine biosynthesis; phosphatidylethanolamine from ethanolamine: step 1/3.</text>
</comment>
<proteinExistence type="inferred from homology"/>
<feature type="region of interest" description="Disordered" evidence="18">
    <location>
        <begin position="42"/>
        <end position="77"/>
    </location>
</feature>
<evidence type="ECO:0000256" key="5">
    <source>
        <dbReference type="ARBA" id="ARBA00022777"/>
    </source>
</evidence>
<comment type="pathway">
    <text evidence="1">Lipid metabolism.</text>
</comment>
<organism evidence="19 20">
    <name type="scientific">Bos indicus x Bos taurus</name>
    <name type="common">Hybrid cattle</name>
    <dbReference type="NCBI Taxonomy" id="30522"/>
    <lineage>
        <taxon>Eukaryota</taxon>
        <taxon>Metazoa</taxon>
        <taxon>Chordata</taxon>
        <taxon>Craniata</taxon>
        <taxon>Vertebrata</taxon>
        <taxon>Euteleostomi</taxon>
        <taxon>Mammalia</taxon>
        <taxon>Eutheria</taxon>
        <taxon>Laurasiatheria</taxon>
        <taxon>Artiodactyla</taxon>
        <taxon>Ruminantia</taxon>
        <taxon>Pecora</taxon>
        <taxon>Bovidae</taxon>
        <taxon>Bovinae</taxon>
        <taxon>Bos</taxon>
    </lineage>
</organism>
<dbReference type="AlphaFoldDB" id="A0A4W2CCQ3"/>
<accession>A0A4W2CCQ3</accession>
<keyword evidence="10" id="KW-1208">Phospholipid metabolism</keyword>
<keyword evidence="4" id="KW-0547">Nucleotide-binding</keyword>
<reference evidence="19 20" key="1">
    <citation type="submission" date="2018-11" db="EMBL/GenBank/DDBJ databases">
        <title>Haplotype-resolved cattle genomes.</title>
        <authorList>
            <person name="Low W.Y."/>
            <person name="Tearle R."/>
            <person name="Bickhart D.M."/>
            <person name="Rosen B.D."/>
            <person name="Koren S."/>
            <person name="Rhie A."/>
            <person name="Hiendleder S."/>
            <person name="Phillippy A.M."/>
            <person name="Smith T.P.L."/>
            <person name="Williams J.L."/>
        </authorList>
    </citation>
    <scope>NUCLEOTIDE SEQUENCE [LARGE SCALE GENOMIC DNA]</scope>
</reference>
<evidence type="ECO:0000256" key="8">
    <source>
        <dbReference type="ARBA" id="ARBA00023098"/>
    </source>
</evidence>
<dbReference type="OMA" id="CRMEFRT"/>
<dbReference type="FunFam" id="3.90.1200.10:FF:000005">
    <property type="entry name" value="Choline kinase alpha"/>
    <property type="match status" value="1"/>
</dbReference>
<feature type="compositionally biased region" description="Low complexity" evidence="18">
    <location>
        <begin position="309"/>
        <end position="321"/>
    </location>
</feature>
<evidence type="ECO:0000256" key="13">
    <source>
        <dbReference type="ARBA" id="ARBA00038874"/>
    </source>
</evidence>
<dbReference type="GO" id="GO:0004103">
    <property type="term" value="F:choline kinase activity"/>
    <property type="evidence" value="ECO:0007669"/>
    <property type="project" value="UniProtKB-EC"/>
</dbReference>
<evidence type="ECO:0000256" key="7">
    <source>
        <dbReference type="ARBA" id="ARBA00022990"/>
    </source>
</evidence>
<dbReference type="Pfam" id="PF01633">
    <property type="entry name" value="Choline_kinase"/>
    <property type="match status" value="1"/>
</dbReference>
<evidence type="ECO:0000256" key="14">
    <source>
        <dbReference type="ARBA" id="ARBA00050770"/>
    </source>
</evidence>
<dbReference type="SUPFAM" id="SSF56112">
    <property type="entry name" value="Protein kinase-like (PK-like)"/>
    <property type="match status" value="1"/>
</dbReference>
<feature type="compositionally biased region" description="Basic residues" evidence="18">
    <location>
        <begin position="322"/>
        <end position="336"/>
    </location>
</feature>
<evidence type="ECO:0000256" key="1">
    <source>
        <dbReference type="ARBA" id="ARBA00005189"/>
    </source>
</evidence>
<keyword evidence="5" id="KW-0418">Kinase</keyword>
<comment type="catalytic activity">
    <reaction evidence="14">
        <text>ethanolamine + ATP = phosphoethanolamine + ADP + H(+)</text>
        <dbReference type="Rhea" id="RHEA:13069"/>
        <dbReference type="ChEBI" id="CHEBI:15378"/>
        <dbReference type="ChEBI" id="CHEBI:30616"/>
        <dbReference type="ChEBI" id="CHEBI:57603"/>
        <dbReference type="ChEBI" id="CHEBI:58190"/>
        <dbReference type="ChEBI" id="CHEBI:456216"/>
        <dbReference type="EC" id="2.7.1.82"/>
    </reaction>
    <physiologicalReaction direction="left-to-right" evidence="14">
        <dbReference type="Rhea" id="RHEA:13070"/>
    </physiologicalReaction>
</comment>
<reference evidence="19" key="2">
    <citation type="submission" date="2025-08" db="UniProtKB">
        <authorList>
            <consortium name="Ensembl"/>
        </authorList>
    </citation>
    <scope>IDENTIFICATION</scope>
</reference>
<dbReference type="GO" id="GO:0004305">
    <property type="term" value="F:ethanolamine kinase activity"/>
    <property type="evidence" value="ECO:0007669"/>
    <property type="project" value="UniProtKB-EC"/>
</dbReference>
<dbReference type="Gene3D" id="3.90.1200.10">
    <property type="match status" value="1"/>
</dbReference>
<evidence type="ECO:0000256" key="9">
    <source>
        <dbReference type="ARBA" id="ARBA00023209"/>
    </source>
</evidence>
<evidence type="ECO:0000256" key="11">
    <source>
        <dbReference type="ARBA" id="ARBA00037883"/>
    </source>
</evidence>
<dbReference type="EC" id="2.7.1.82" evidence="13"/>
<evidence type="ECO:0000313" key="20">
    <source>
        <dbReference type="Proteomes" id="UP000314981"/>
    </source>
</evidence>
<comment type="similarity">
    <text evidence="12">Belongs to the choline/ethanolamine kinase family.</text>
</comment>
<evidence type="ECO:0000256" key="4">
    <source>
        <dbReference type="ARBA" id="ARBA00022741"/>
    </source>
</evidence>
<evidence type="ECO:0000313" key="19">
    <source>
        <dbReference type="Ensembl" id="ENSBIXP00000004114.1"/>
    </source>
</evidence>
<keyword evidence="2" id="KW-0444">Lipid biosynthesis</keyword>
<evidence type="ECO:0000256" key="12">
    <source>
        <dbReference type="ARBA" id="ARBA00038211"/>
    </source>
</evidence>
<feature type="compositionally biased region" description="Pro residues" evidence="18">
    <location>
        <begin position="438"/>
        <end position="461"/>
    </location>
</feature>
<dbReference type="GO" id="GO:0005524">
    <property type="term" value="F:ATP binding"/>
    <property type="evidence" value="ECO:0007669"/>
    <property type="project" value="UniProtKB-KW"/>
</dbReference>
<sequence length="865" mass="94815">MGGGLPPHLRGQRCVSHSHGAASCAGAGGAASTKTGAPATLTFGQCSGRSRGRRPARPAPVGPGILSTTDRETEAAEGWAGGAALNLSSPFGASASDPGTIISHAPAWTGRGHASRRAQPAPGNVLKTHVRSCRRRCLAPRSWGKRSRPPGTRFLPARPLPGSSLCCPAGFEGDPSKVSAPKEEVWLSRSSRAARPPTALGELPAGLLAFSILVTPGARSTLRPLEAPPLRGTASLSRSTRDWQGGGAGPVCSRSQWKGGVERAEAVVMRRGRRAAANQRRARGRAVMRPALLVRRRYRSERHGERDQPSAAAAAAAARRSLPPRRRPAPVRRAPSRPRPGPARQRGGKRPRCPASVRGASGRTLSLAFTRCGRPRLLGRLPGMKTKFCNGGEAEPSPLGLLLSCGSGSAAPAPGVGQQRDGASDREPKQLGGRQPPLALPPPPPPPLPLPPPPPPPPPADDQPELRTRRRAYLWCKEFLPGAWRGLREDQFHISVIRGGLSNMLFQCSLPDTLATVGDEPRKVLLRLYGAILKMVCLIKLWNGKRSCNKEGSEQAQKDSEFQGAEAMVLESVMFAILAERSLGPKLFGIFPQGRLEQFIPSRRLDTEELSLPDISAEIAEKMARFHGMKMPFNKEPKWLFGTMEKYLNQVLRIRFTGESKVKQLHRFLSYNLPLELENLRSLLESTPSPVVFCHNDCQEGNILLLDGRENSEKQKLMLIDFEYSSYNYRGFDIGNHFCEWMYDYNYEKYPFFRANILKYPTRKQQLHFISNYLAAFQNEFENLSNEEKSVIEEEMLLEVNRSTPKPGLMPTSTRRGSSGCDHVRPSCLHPWMAWGQPSPRPLCAPTTVPTAGRLRRLAAQHRRV</sequence>
<feature type="region of interest" description="Disordered" evidence="18">
    <location>
        <begin position="297"/>
        <end position="359"/>
    </location>
</feature>
<keyword evidence="7" id="KW-0007">Acetylation</keyword>
<keyword evidence="8" id="KW-0443">Lipid metabolism</keyword>
<dbReference type="PANTHER" id="PTHR22603:SF36">
    <property type="entry name" value="CHOLINE KINASE ALPHA"/>
    <property type="match status" value="1"/>
</dbReference>
<name>A0A4W2CCQ3_BOBOX</name>
<feature type="region of interest" description="Disordered" evidence="18">
    <location>
        <begin position="224"/>
        <end position="256"/>
    </location>
</feature>
<dbReference type="InterPro" id="IPR011009">
    <property type="entry name" value="Kinase-like_dom_sf"/>
</dbReference>
<evidence type="ECO:0000256" key="2">
    <source>
        <dbReference type="ARBA" id="ARBA00022516"/>
    </source>
</evidence>
<dbReference type="GO" id="GO:0006646">
    <property type="term" value="P:phosphatidylethanolamine biosynthetic process"/>
    <property type="evidence" value="ECO:0007669"/>
    <property type="project" value="TreeGrafter"/>
</dbReference>
<evidence type="ECO:0000256" key="3">
    <source>
        <dbReference type="ARBA" id="ARBA00022679"/>
    </source>
</evidence>
<dbReference type="PANTHER" id="PTHR22603">
    <property type="entry name" value="CHOLINE/ETHANOALAMINE KINASE"/>
    <property type="match status" value="1"/>
</dbReference>
<evidence type="ECO:0000256" key="6">
    <source>
        <dbReference type="ARBA" id="ARBA00022840"/>
    </source>
</evidence>
<evidence type="ECO:0000256" key="18">
    <source>
        <dbReference type="SAM" id="MobiDB-lite"/>
    </source>
</evidence>
<reference evidence="19" key="3">
    <citation type="submission" date="2025-09" db="UniProtKB">
        <authorList>
            <consortium name="Ensembl"/>
        </authorList>
    </citation>
    <scope>IDENTIFICATION</scope>
</reference>
<dbReference type="Proteomes" id="UP000314981">
    <property type="component" value="Chromosome 29"/>
</dbReference>
<keyword evidence="3" id="KW-0808">Transferase</keyword>
<evidence type="ECO:0000256" key="15">
    <source>
        <dbReference type="ARBA" id="ARBA00052454"/>
    </source>
</evidence>
<evidence type="ECO:0000256" key="16">
    <source>
        <dbReference type="ARBA" id="ARBA00066350"/>
    </source>
</evidence>